<feature type="transmembrane region" description="Helical" evidence="1">
    <location>
        <begin position="67"/>
        <end position="93"/>
    </location>
</feature>
<keyword evidence="1" id="KW-0812">Transmembrane</keyword>
<organism evidence="2 3">
    <name type="scientific">Microbacterium paludicola</name>
    <dbReference type="NCBI Taxonomy" id="300019"/>
    <lineage>
        <taxon>Bacteria</taxon>
        <taxon>Bacillati</taxon>
        <taxon>Actinomycetota</taxon>
        <taxon>Actinomycetes</taxon>
        <taxon>Micrococcales</taxon>
        <taxon>Microbacteriaceae</taxon>
        <taxon>Microbacterium</taxon>
    </lineage>
</organism>
<keyword evidence="3" id="KW-1185">Reference proteome</keyword>
<sequence>MKGARFFTVGTLPRSFAALAVVVGGLSAVFSSGATLPLFRDTLHYNCSWGAGGALADSGEWVCGDGLGYFGVAVGLGGVSALLLLVGLVVAAGGPSRRRAVTLIVFASGSVAWISWCGFHSATVYTGARPAGETGLGSWAEVLVPGLSLCAIGLVVGAAGVAVGRRWSLVAVTVGACLMVLGTTLQLGIGVSTLAAAGLLLAAGIQRFASVSAEQSSSLEAVVAAPPLRR</sequence>
<evidence type="ECO:0008006" key="4">
    <source>
        <dbReference type="Google" id="ProtNLM"/>
    </source>
</evidence>
<feature type="transmembrane region" description="Helical" evidence="1">
    <location>
        <begin position="100"/>
        <end position="122"/>
    </location>
</feature>
<feature type="transmembrane region" description="Helical" evidence="1">
    <location>
        <begin position="169"/>
        <end position="202"/>
    </location>
</feature>
<feature type="transmembrane region" description="Helical" evidence="1">
    <location>
        <begin position="142"/>
        <end position="162"/>
    </location>
</feature>
<gene>
    <name evidence="2" type="ORF">QE367_002458</name>
</gene>
<dbReference type="Proteomes" id="UP001260188">
    <property type="component" value="Unassembled WGS sequence"/>
</dbReference>
<evidence type="ECO:0000313" key="3">
    <source>
        <dbReference type="Proteomes" id="UP001260188"/>
    </source>
</evidence>
<keyword evidence="1" id="KW-0472">Membrane</keyword>
<evidence type="ECO:0000313" key="2">
    <source>
        <dbReference type="EMBL" id="MDR6168254.1"/>
    </source>
</evidence>
<proteinExistence type="predicted"/>
<comment type="caution">
    <text evidence="2">The sequence shown here is derived from an EMBL/GenBank/DDBJ whole genome shotgun (WGS) entry which is preliminary data.</text>
</comment>
<name>A0ABU1I2Y1_9MICO</name>
<dbReference type="EMBL" id="JAVIZA010000001">
    <property type="protein sequence ID" value="MDR6168254.1"/>
    <property type="molecule type" value="Genomic_DNA"/>
</dbReference>
<evidence type="ECO:0000256" key="1">
    <source>
        <dbReference type="SAM" id="Phobius"/>
    </source>
</evidence>
<accession>A0ABU1I2Y1</accession>
<keyword evidence="1" id="KW-1133">Transmembrane helix</keyword>
<protein>
    <recommendedName>
        <fullName evidence="4">DUF998 domain-containing protein</fullName>
    </recommendedName>
</protein>
<reference evidence="2 3" key="1">
    <citation type="submission" date="2023-08" db="EMBL/GenBank/DDBJ databases">
        <title>Functional and genomic diversity of the sorghum phyllosphere microbiome.</title>
        <authorList>
            <person name="Shade A."/>
        </authorList>
    </citation>
    <scope>NUCLEOTIDE SEQUENCE [LARGE SCALE GENOMIC DNA]</scope>
    <source>
        <strain evidence="2 3">SORGH_AS_0919</strain>
    </source>
</reference>